<dbReference type="EMBL" id="JH604636">
    <property type="protein sequence ID" value="EHY65439.1"/>
    <property type="molecule type" value="Genomic_DNA"/>
</dbReference>
<feature type="compositionally biased region" description="Polar residues" evidence="1">
    <location>
        <begin position="50"/>
        <end position="59"/>
    </location>
</feature>
<accession>H8ZE64</accession>
<keyword evidence="2" id="KW-1133">Transmembrane helix</keyword>
<dbReference type="HOGENOM" id="CLU_694626_0_0_1"/>
<feature type="transmembrane region" description="Helical" evidence="2">
    <location>
        <begin position="12"/>
        <end position="33"/>
    </location>
</feature>
<evidence type="ECO:0000256" key="1">
    <source>
        <dbReference type="SAM" id="MobiDB-lite"/>
    </source>
</evidence>
<gene>
    <name evidence="3" type="ORF">NERG_01885</name>
</gene>
<reference evidence="3" key="1">
    <citation type="submission" date="2011-03" db="EMBL/GenBank/DDBJ databases">
        <title>The Genome Sequence of Nematocida sp1 strain ERTm2.</title>
        <authorList>
            <consortium name="The Broad Institute Genome Sequencing Platform"/>
            <consortium name="The Broad Institute Genome Sequencing Center for Infectious Disease"/>
            <person name="Cuomo C."/>
            <person name="Troemel E."/>
            <person name="Young S.K."/>
            <person name="Zeng Q."/>
            <person name="Gargeya S."/>
            <person name="Fitzgerald M."/>
            <person name="Haas B."/>
            <person name="Abouelleil A."/>
            <person name="Alvarado L."/>
            <person name="Arachchi H.M."/>
            <person name="Berlin A."/>
            <person name="Brown A."/>
            <person name="Chapman S.B."/>
            <person name="Chen Z."/>
            <person name="Dunbar C."/>
            <person name="Freedman E."/>
            <person name="Gearin G."/>
            <person name="Gellesch M."/>
            <person name="Goldberg J."/>
            <person name="Griggs A."/>
            <person name="Gujja S."/>
            <person name="Heilman E.R."/>
            <person name="Heiman D."/>
            <person name="Howarth C."/>
            <person name="Larson L."/>
            <person name="Lui A."/>
            <person name="MacDonald P.J.P."/>
            <person name="Mehta T."/>
            <person name="Montmayeur A."/>
            <person name="Murphy C."/>
            <person name="Neiman D."/>
            <person name="Pearson M."/>
            <person name="Priest M."/>
            <person name="Roberts A."/>
            <person name="Saif S."/>
            <person name="Shea T."/>
            <person name="Shenoy N."/>
            <person name="Sisk P."/>
            <person name="Stolte C."/>
            <person name="Sykes S."/>
            <person name="White J."/>
            <person name="Yandava C."/>
            <person name="Wortman J."/>
            <person name="Nusbaum C."/>
            <person name="Birren B."/>
        </authorList>
    </citation>
    <scope>NUCLEOTIDE SEQUENCE</scope>
    <source>
        <strain evidence="3">ERTm2</strain>
    </source>
</reference>
<feature type="compositionally biased region" description="Basic and acidic residues" evidence="1">
    <location>
        <begin position="60"/>
        <end position="85"/>
    </location>
</feature>
<keyword evidence="2" id="KW-0472">Membrane</keyword>
<feature type="compositionally biased region" description="Basic and acidic residues" evidence="1">
    <location>
        <begin position="178"/>
        <end position="198"/>
    </location>
</feature>
<evidence type="ECO:0000313" key="3">
    <source>
        <dbReference type="EMBL" id="EHY65439.1"/>
    </source>
</evidence>
<protein>
    <submittedName>
        <fullName evidence="3">Uncharacterized protein</fullName>
    </submittedName>
</protein>
<sequence>MNRSVQRNAVITRLIVFLVGVVCIAEVGVYVLASKASGEKSDESAHVQKSKANPSCTSTKKQERSTAEKTIPEKELGANNKKDDPVATQVVETNLQGAEETHATAVVYKEPYQGALPFNTIRDPHISLEGEESTHPDTAAVNLGALYELPSIYAYVEAQIDRAIHTAHADLPTLSEIPEDKKPSAEEHPQKKNSEREANALANNSRDELASQERSMKIKAIREDIRYYYLNNAVYMDAGLFPDYDEKMERIETLISEIDVLVATKKDIAQEAILQMDNLKTAEKARDSSKERYVQYLFDLAKLQSICIAIMEKDSSILNKMVEREGLLCLVRKMEITYQKNTPYDVVLLKKARKLHEENMQYKEELLVRLNRILKLHKISLLQIEKILDVYVKNTQM</sequence>
<feature type="region of interest" description="Disordered" evidence="1">
    <location>
        <begin position="40"/>
        <end position="86"/>
    </location>
</feature>
<proteinExistence type="predicted"/>
<organism evidence="3">
    <name type="scientific">Nematocida ausubeli (strain ATCC PRA-371 / ERTm2)</name>
    <name type="common">Nematode killer fungus</name>
    <dbReference type="NCBI Taxonomy" id="1913371"/>
    <lineage>
        <taxon>Eukaryota</taxon>
        <taxon>Fungi</taxon>
        <taxon>Fungi incertae sedis</taxon>
        <taxon>Microsporidia</taxon>
        <taxon>Nematocida</taxon>
    </lineage>
</organism>
<keyword evidence="2" id="KW-0812">Transmembrane</keyword>
<feature type="region of interest" description="Disordered" evidence="1">
    <location>
        <begin position="173"/>
        <end position="213"/>
    </location>
</feature>
<evidence type="ECO:0000256" key="2">
    <source>
        <dbReference type="SAM" id="Phobius"/>
    </source>
</evidence>
<dbReference type="AlphaFoldDB" id="H8ZE64"/>
<dbReference type="Proteomes" id="UP000005622">
    <property type="component" value="Unassembled WGS sequence"/>
</dbReference>
<name>H8ZE64_NEMA1</name>